<protein>
    <submittedName>
        <fullName evidence="1">Uncharacterized protein</fullName>
    </submittedName>
</protein>
<dbReference type="AlphaFoldDB" id="A0A0E9WP85"/>
<dbReference type="EMBL" id="GBXM01017319">
    <property type="protein sequence ID" value="JAH91258.1"/>
    <property type="molecule type" value="Transcribed_RNA"/>
</dbReference>
<organism evidence="1">
    <name type="scientific">Anguilla anguilla</name>
    <name type="common">European freshwater eel</name>
    <name type="synonym">Muraena anguilla</name>
    <dbReference type="NCBI Taxonomy" id="7936"/>
    <lineage>
        <taxon>Eukaryota</taxon>
        <taxon>Metazoa</taxon>
        <taxon>Chordata</taxon>
        <taxon>Craniata</taxon>
        <taxon>Vertebrata</taxon>
        <taxon>Euteleostomi</taxon>
        <taxon>Actinopterygii</taxon>
        <taxon>Neopterygii</taxon>
        <taxon>Teleostei</taxon>
        <taxon>Anguilliformes</taxon>
        <taxon>Anguillidae</taxon>
        <taxon>Anguilla</taxon>
    </lineage>
</organism>
<reference evidence="1" key="1">
    <citation type="submission" date="2014-11" db="EMBL/GenBank/DDBJ databases">
        <authorList>
            <person name="Amaro Gonzalez C."/>
        </authorList>
    </citation>
    <scope>NUCLEOTIDE SEQUENCE</scope>
</reference>
<evidence type="ECO:0000313" key="1">
    <source>
        <dbReference type="EMBL" id="JAH91258.1"/>
    </source>
</evidence>
<reference evidence="1" key="2">
    <citation type="journal article" date="2015" name="Fish Shellfish Immunol.">
        <title>Early steps in the European eel (Anguilla anguilla)-Vibrio vulnificus interaction in the gills: Role of the RtxA13 toxin.</title>
        <authorList>
            <person name="Callol A."/>
            <person name="Pajuelo D."/>
            <person name="Ebbesson L."/>
            <person name="Teles M."/>
            <person name="MacKenzie S."/>
            <person name="Amaro C."/>
        </authorList>
    </citation>
    <scope>NUCLEOTIDE SEQUENCE</scope>
</reference>
<sequence length="50" mass="5602">MVDNDGGAGSLKQQITLRNRCFFFVKLGTQQICQVYSTSQSSELNDECKI</sequence>
<name>A0A0E9WP85_ANGAN</name>
<accession>A0A0E9WP85</accession>
<proteinExistence type="predicted"/>